<dbReference type="InterPro" id="IPR050492">
    <property type="entry name" value="Bact_metal-bind_prot9"/>
</dbReference>
<keyword evidence="7" id="KW-1185">Reference proteome</keyword>
<comment type="caution">
    <text evidence="6">The sequence shown here is derived from an EMBL/GenBank/DDBJ whole genome shotgun (WGS) entry which is preliminary data.</text>
</comment>
<keyword evidence="4 5" id="KW-0732">Signal</keyword>
<dbReference type="InterPro" id="IPR006127">
    <property type="entry name" value="ZnuA-like"/>
</dbReference>
<feature type="chain" id="PRO_5046707657" evidence="5">
    <location>
        <begin position="29"/>
        <end position="405"/>
    </location>
</feature>
<organism evidence="6 7">
    <name type="scientific">Gleimia hominis</name>
    <dbReference type="NCBI Taxonomy" id="595468"/>
    <lineage>
        <taxon>Bacteria</taxon>
        <taxon>Bacillati</taxon>
        <taxon>Actinomycetota</taxon>
        <taxon>Actinomycetes</taxon>
        <taxon>Actinomycetales</taxon>
        <taxon>Actinomycetaceae</taxon>
        <taxon>Gleimia</taxon>
    </lineage>
</organism>
<dbReference type="RefSeq" id="WP_313274338.1">
    <property type="nucleotide sequence ID" value="NZ_JASXSX010000004.1"/>
</dbReference>
<keyword evidence="2" id="KW-0813">Transport</keyword>
<evidence type="ECO:0000256" key="5">
    <source>
        <dbReference type="SAM" id="SignalP"/>
    </source>
</evidence>
<reference evidence="6 7" key="1">
    <citation type="submission" date="2023-06" db="EMBL/GenBank/DDBJ databases">
        <title>Draft genome sequence of Gleimia hominis type strain CCUG 57540T.</title>
        <authorList>
            <person name="Salva-Serra F."/>
            <person name="Cardew S."/>
            <person name="Jensie Markopoulos S."/>
            <person name="Ohlen M."/>
            <person name="Inganas E."/>
            <person name="Svensson-Stadler L."/>
            <person name="Moore E.R.B."/>
        </authorList>
    </citation>
    <scope>NUCLEOTIDE SEQUENCE [LARGE SCALE GENOMIC DNA]</scope>
    <source>
        <strain evidence="6 7">CCUG 57540</strain>
    </source>
</reference>
<dbReference type="PANTHER" id="PTHR42953">
    <property type="entry name" value="HIGH-AFFINITY ZINC UPTAKE SYSTEM PROTEIN ZNUA-RELATED"/>
    <property type="match status" value="1"/>
</dbReference>
<dbReference type="Gene3D" id="3.40.50.1980">
    <property type="entry name" value="Nitrogenase molybdenum iron protein domain"/>
    <property type="match status" value="2"/>
</dbReference>
<dbReference type="PANTHER" id="PTHR42953:SF1">
    <property type="entry name" value="METAL-BINDING PROTEIN HI_0362-RELATED"/>
    <property type="match status" value="1"/>
</dbReference>
<gene>
    <name evidence="6" type="ORF">QS713_08165</name>
</gene>
<dbReference type="Pfam" id="PF01297">
    <property type="entry name" value="ZnuA"/>
    <property type="match status" value="1"/>
</dbReference>
<comment type="subcellular location">
    <subcellularLocation>
        <location evidence="1">Cell envelope</location>
    </subcellularLocation>
</comment>
<dbReference type="EMBL" id="JASXSX010000004">
    <property type="protein sequence ID" value="MDT3768029.1"/>
    <property type="molecule type" value="Genomic_DNA"/>
</dbReference>
<protein>
    <submittedName>
        <fullName evidence="6">Metal ABC transporter substrate-binding protein</fullName>
    </submittedName>
</protein>
<dbReference type="Proteomes" id="UP001247542">
    <property type="component" value="Unassembled WGS sequence"/>
</dbReference>
<evidence type="ECO:0000256" key="4">
    <source>
        <dbReference type="ARBA" id="ARBA00022729"/>
    </source>
</evidence>
<evidence type="ECO:0000256" key="1">
    <source>
        <dbReference type="ARBA" id="ARBA00004196"/>
    </source>
</evidence>
<evidence type="ECO:0000313" key="6">
    <source>
        <dbReference type="EMBL" id="MDT3768029.1"/>
    </source>
</evidence>
<feature type="signal peptide" evidence="5">
    <location>
        <begin position="1"/>
        <end position="28"/>
    </location>
</feature>
<dbReference type="SUPFAM" id="SSF53807">
    <property type="entry name" value="Helical backbone' metal receptor"/>
    <property type="match status" value="1"/>
</dbReference>
<evidence type="ECO:0000313" key="7">
    <source>
        <dbReference type="Proteomes" id="UP001247542"/>
    </source>
</evidence>
<sequence>MNVIINKSTKRIAGALATMLLVAGLAGCQDKTTGAAKENESANADTQTVKAVASTTQVCDYITQLATDNSKDAQLSFNRMGSDGKKEHFGAEGDNAKSTLDLTCLLAPNASAHEHEMTPEQSKALADADLFFVSGVDLEHFLDQAVQSTGFKGTMVITAGVAGAADVDDLKGQQEKESKLPYKVDRGIDKVDVAKWPFPPEEGESEPEFRFDPHVWTSPHNAMVQVKNIGHALEVASPKNKDLFKKHVDKYLERLQELDEWAKESLDSVPEKQRVLFTSHDAFGYFSNEFNVKFEGAALSDFNSQQDATADKIKETAKQVKDAGAVAIFAENSNNPKSVQKVAEVAGVKAVIGDEALYGDSLGEPGSDGETYIGSILHNVTNLVTAWDGKVAQVPDRLSQWAPKK</sequence>
<evidence type="ECO:0000256" key="2">
    <source>
        <dbReference type="ARBA" id="ARBA00022448"/>
    </source>
</evidence>
<dbReference type="PROSITE" id="PS51257">
    <property type="entry name" value="PROKAR_LIPOPROTEIN"/>
    <property type="match status" value="1"/>
</dbReference>
<accession>A0ABU3ICC0</accession>
<evidence type="ECO:0000256" key="3">
    <source>
        <dbReference type="ARBA" id="ARBA00022723"/>
    </source>
</evidence>
<name>A0ABU3ICC0_9ACTO</name>
<keyword evidence="3" id="KW-0479">Metal-binding</keyword>
<proteinExistence type="predicted"/>